<feature type="compositionally biased region" description="Pro residues" evidence="1">
    <location>
        <begin position="49"/>
        <end position="61"/>
    </location>
</feature>
<dbReference type="EMBL" id="CP029189">
    <property type="protein sequence ID" value="QES56018.1"/>
    <property type="molecule type" value="Genomic_DNA"/>
</dbReference>
<gene>
    <name evidence="3" type="ORF">DEJ51_19160</name>
</gene>
<dbReference type="AlphaFoldDB" id="A0A5P2DP97"/>
<evidence type="ECO:0008006" key="5">
    <source>
        <dbReference type="Google" id="ProtNLM"/>
    </source>
</evidence>
<proteinExistence type="predicted"/>
<dbReference type="RefSeq" id="WP_150258686.1">
    <property type="nucleotide sequence ID" value="NZ_CP029189.1"/>
</dbReference>
<sequence>MPRTHTRTGWIAFATVSALVVGGVSLSSGAFADTPGPAPTPQPSQAAPAPQPRPSNPPMQYPPWADVKDLYGPKPGPRPSTPWVGPPYADIGDLRPGPRPSEPPGFFHQGGSGSKDSRQAPWYFLVG</sequence>
<organism evidence="3 4">
    <name type="scientific">Streptomyces venezuelae</name>
    <dbReference type="NCBI Taxonomy" id="54571"/>
    <lineage>
        <taxon>Bacteria</taxon>
        <taxon>Bacillati</taxon>
        <taxon>Actinomycetota</taxon>
        <taxon>Actinomycetes</taxon>
        <taxon>Kitasatosporales</taxon>
        <taxon>Streptomycetaceae</taxon>
        <taxon>Streptomyces</taxon>
    </lineage>
</organism>
<feature type="region of interest" description="Disordered" evidence="1">
    <location>
        <begin position="27"/>
        <end position="127"/>
    </location>
</feature>
<feature type="chain" id="PRO_5024957269" description="Secreted protein" evidence="2">
    <location>
        <begin position="33"/>
        <end position="127"/>
    </location>
</feature>
<evidence type="ECO:0000256" key="2">
    <source>
        <dbReference type="SAM" id="SignalP"/>
    </source>
</evidence>
<name>A0A5P2DP97_STRVZ</name>
<feature type="signal peptide" evidence="2">
    <location>
        <begin position="1"/>
        <end position="32"/>
    </location>
</feature>
<evidence type="ECO:0000313" key="4">
    <source>
        <dbReference type="Proteomes" id="UP000324101"/>
    </source>
</evidence>
<evidence type="ECO:0000313" key="3">
    <source>
        <dbReference type="EMBL" id="QES56018.1"/>
    </source>
</evidence>
<protein>
    <recommendedName>
        <fullName evidence="5">Secreted protein</fullName>
    </recommendedName>
</protein>
<reference evidence="3 4" key="1">
    <citation type="submission" date="2018-05" db="EMBL/GenBank/DDBJ databases">
        <title>Streptomyces venezuelae.</title>
        <authorList>
            <person name="Kim W."/>
            <person name="Lee N."/>
            <person name="Cho B.-K."/>
        </authorList>
    </citation>
    <scope>NUCLEOTIDE SEQUENCE [LARGE SCALE GENOMIC DNA]</scope>
    <source>
        <strain evidence="3 4">ATCC 21018</strain>
    </source>
</reference>
<dbReference type="Proteomes" id="UP000324101">
    <property type="component" value="Chromosome"/>
</dbReference>
<keyword evidence="2" id="KW-0732">Signal</keyword>
<evidence type="ECO:0000256" key="1">
    <source>
        <dbReference type="SAM" id="MobiDB-lite"/>
    </source>
</evidence>
<accession>A0A5P2DP97</accession>